<feature type="domain" description="HTH cro/C1-type" evidence="1">
    <location>
        <begin position="9"/>
        <end position="63"/>
    </location>
</feature>
<comment type="caution">
    <text evidence="2">The sequence shown here is derived from an EMBL/GenBank/DDBJ whole genome shotgun (WGS) entry which is preliminary data.</text>
</comment>
<dbReference type="Gene3D" id="1.10.260.40">
    <property type="entry name" value="lambda repressor-like DNA-binding domains"/>
    <property type="match status" value="1"/>
</dbReference>
<name>A0ABV2TAW0_9BACT</name>
<evidence type="ECO:0000313" key="3">
    <source>
        <dbReference type="Proteomes" id="UP001549749"/>
    </source>
</evidence>
<dbReference type="InterPro" id="IPR001387">
    <property type="entry name" value="Cro/C1-type_HTH"/>
</dbReference>
<dbReference type="PROSITE" id="PS50943">
    <property type="entry name" value="HTH_CROC1"/>
    <property type="match status" value="1"/>
</dbReference>
<accession>A0ABV2TAW0</accession>
<dbReference type="EMBL" id="JBEXAC010000002">
    <property type="protein sequence ID" value="MET7000168.1"/>
    <property type="molecule type" value="Genomic_DNA"/>
</dbReference>
<evidence type="ECO:0000313" key="2">
    <source>
        <dbReference type="EMBL" id="MET7000168.1"/>
    </source>
</evidence>
<keyword evidence="3" id="KW-1185">Reference proteome</keyword>
<dbReference type="RefSeq" id="WP_354662728.1">
    <property type="nucleotide sequence ID" value="NZ_JBEXAC010000002.1"/>
</dbReference>
<dbReference type="Pfam" id="PF01381">
    <property type="entry name" value="HTH_3"/>
    <property type="match status" value="1"/>
</dbReference>
<dbReference type="SMART" id="SM00530">
    <property type="entry name" value="HTH_XRE"/>
    <property type="match status" value="1"/>
</dbReference>
<protein>
    <submittedName>
        <fullName evidence="2">Helix-turn-helix transcriptional regulator</fullName>
    </submittedName>
</protein>
<gene>
    <name evidence="2" type="ORF">ABR189_22445</name>
</gene>
<organism evidence="2 3">
    <name type="scientific">Chitinophaga defluvii</name>
    <dbReference type="NCBI Taxonomy" id="3163343"/>
    <lineage>
        <taxon>Bacteria</taxon>
        <taxon>Pseudomonadati</taxon>
        <taxon>Bacteroidota</taxon>
        <taxon>Chitinophagia</taxon>
        <taxon>Chitinophagales</taxon>
        <taxon>Chitinophagaceae</taxon>
        <taxon>Chitinophaga</taxon>
    </lineage>
</organism>
<dbReference type="InterPro" id="IPR010982">
    <property type="entry name" value="Lambda_DNA-bd_dom_sf"/>
</dbReference>
<evidence type="ECO:0000259" key="1">
    <source>
        <dbReference type="PROSITE" id="PS50943"/>
    </source>
</evidence>
<reference evidence="2 3" key="1">
    <citation type="submission" date="2024-06" db="EMBL/GenBank/DDBJ databases">
        <title>Chitinophaga defluvii sp. nov., isolated from municipal sewage.</title>
        <authorList>
            <person name="Zhang L."/>
        </authorList>
    </citation>
    <scope>NUCLEOTIDE SEQUENCE [LARGE SCALE GENOMIC DNA]</scope>
    <source>
        <strain evidence="2 3">H8</strain>
    </source>
</reference>
<sequence length="71" mass="8239">MTVIHYNRIKAVLAEKGKSNIDLARALQVAEQTVSLWCTNRRQPPIERLYAISQVLKVNIRDLLVPTHWEE</sequence>
<proteinExistence type="predicted"/>
<dbReference type="CDD" id="cd00093">
    <property type="entry name" value="HTH_XRE"/>
    <property type="match status" value="1"/>
</dbReference>
<dbReference type="SUPFAM" id="SSF47413">
    <property type="entry name" value="lambda repressor-like DNA-binding domains"/>
    <property type="match status" value="1"/>
</dbReference>
<dbReference type="Proteomes" id="UP001549749">
    <property type="component" value="Unassembled WGS sequence"/>
</dbReference>